<dbReference type="PROSITE" id="PS50975">
    <property type="entry name" value="ATP_GRASP"/>
    <property type="match status" value="1"/>
</dbReference>
<dbReference type="InterPro" id="IPR011764">
    <property type="entry name" value="Biotin_carboxylation_dom"/>
</dbReference>
<dbReference type="RefSeq" id="WP_113933702.1">
    <property type="nucleotide sequence ID" value="NZ_JACCEU010000007.1"/>
</dbReference>
<comment type="caution">
    <text evidence="8">The sequence shown here is derived from an EMBL/GenBank/DDBJ whole genome shotgun (WGS) entry which is preliminary data.</text>
</comment>
<evidence type="ECO:0000313" key="8">
    <source>
        <dbReference type="EMBL" id="RBP38862.1"/>
    </source>
</evidence>
<protein>
    <submittedName>
        <fullName evidence="8">Acetyl-CoA carboxylase biotin carboxylase subunit</fullName>
    </submittedName>
</protein>
<evidence type="ECO:0000256" key="2">
    <source>
        <dbReference type="ARBA" id="ARBA00022741"/>
    </source>
</evidence>
<dbReference type="FunFam" id="3.30.1490.20:FF:000003">
    <property type="entry name" value="acetyl-CoA carboxylase isoform X1"/>
    <property type="match status" value="1"/>
</dbReference>
<feature type="domain" description="Biotin carboxylation" evidence="7">
    <location>
        <begin position="5"/>
        <end position="449"/>
    </location>
</feature>
<proteinExistence type="predicted"/>
<dbReference type="InterPro" id="IPR050856">
    <property type="entry name" value="Biotin_carboxylase_complex"/>
</dbReference>
<dbReference type="InterPro" id="IPR005479">
    <property type="entry name" value="CPAse_ATP-bd"/>
</dbReference>
<keyword evidence="2 5" id="KW-0547">Nucleotide-binding</keyword>
<dbReference type="SUPFAM" id="SSF51246">
    <property type="entry name" value="Rudiment single hybrid motif"/>
    <property type="match status" value="1"/>
</dbReference>
<dbReference type="PROSITE" id="PS00867">
    <property type="entry name" value="CPSASE_2"/>
    <property type="match status" value="1"/>
</dbReference>
<dbReference type="SUPFAM" id="SSF52440">
    <property type="entry name" value="PreATP-grasp domain"/>
    <property type="match status" value="1"/>
</dbReference>
<dbReference type="InterPro" id="IPR016185">
    <property type="entry name" value="PreATP-grasp_dom_sf"/>
</dbReference>
<evidence type="ECO:0000256" key="4">
    <source>
        <dbReference type="ARBA" id="ARBA00023267"/>
    </source>
</evidence>
<dbReference type="InterPro" id="IPR005482">
    <property type="entry name" value="Biotin_COase_C"/>
</dbReference>
<evidence type="ECO:0000256" key="5">
    <source>
        <dbReference type="PROSITE-ProRule" id="PRU00409"/>
    </source>
</evidence>
<sequence>MSWAQQHKVFVANRGEIALRILDACDRLGIDAVLGVSQADRDSLPARRAGRTVVLGPAHAADSYLSIDATVQAAVSTGCTAVHPGYGFLSESVAFARCCAEHGLIFVGPRLEHLEILGDKLSARRVAEEAGVPVTPGGETCSGEEALALAGRIGYPVLVKAAFGGGGRGMKLVDNPEDLVAAWELAASEAQSTFGDGTVFIERYVRDAKHVEVQILGDQHGHCIHLGERECSVQFRYQKMLEEAPCVALGETARRELHGHAMRLATKLGYVSLGTIEFLYDVQRDAFWFLEVNPRVQVEHPVTESVTGVDLVREQLLVAFGEPLSLRQDEIEFHGHAIELRLVAQDAARGLLPSPGRLERWRTPPLGGVRWDTHLYEGYRFPPYYDALMAKIIAHGADRAGALERLRLALAHLQLKGPGTNLTLLQRLVAAPAVVDATVTTRWLEEALPQLMET</sequence>
<keyword evidence="9" id="KW-1185">Reference proteome</keyword>
<dbReference type="SMART" id="SM00878">
    <property type="entry name" value="Biotin_carb_C"/>
    <property type="match status" value="1"/>
</dbReference>
<reference evidence="8 9" key="1">
    <citation type="submission" date="2018-06" db="EMBL/GenBank/DDBJ databases">
        <title>Genomic Encyclopedia of Type Strains, Phase IV (KMG-IV): sequencing the most valuable type-strain genomes for metagenomic binning, comparative biology and taxonomic classification.</title>
        <authorList>
            <person name="Goeker M."/>
        </authorList>
    </citation>
    <scope>NUCLEOTIDE SEQUENCE [LARGE SCALE GENOMIC DNA]</scope>
    <source>
        <strain evidence="8 9">DSM 25520</strain>
    </source>
</reference>
<gene>
    <name evidence="8" type="ORF">DFR37_106156</name>
</gene>
<name>A0A366HB69_9BURK</name>
<dbReference type="Pfam" id="PF00289">
    <property type="entry name" value="Biotin_carb_N"/>
    <property type="match status" value="1"/>
</dbReference>
<feature type="domain" description="ATP-grasp" evidence="6">
    <location>
        <begin position="124"/>
        <end position="320"/>
    </location>
</feature>
<dbReference type="InterPro" id="IPR011054">
    <property type="entry name" value="Rudment_hybrid_motif"/>
</dbReference>
<keyword evidence="4" id="KW-0092">Biotin</keyword>
<evidence type="ECO:0000259" key="6">
    <source>
        <dbReference type="PROSITE" id="PS50975"/>
    </source>
</evidence>
<evidence type="ECO:0000259" key="7">
    <source>
        <dbReference type="PROSITE" id="PS50979"/>
    </source>
</evidence>
<dbReference type="InterPro" id="IPR005481">
    <property type="entry name" value="BC-like_N"/>
</dbReference>
<dbReference type="PROSITE" id="PS00866">
    <property type="entry name" value="CPSASE_1"/>
    <property type="match status" value="1"/>
</dbReference>
<dbReference type="Proteomes" id="UP000253628">
    <property type="component" value="Unassembled WGS sequence"/>
</dbReference>
<dbReference type="InterPro" id="IPR011761">
    <property type="entry name" value="ATP-grasp"/>
</dbReference>
<dbReference type="OrthoDB" id="9803706at2"/>
<dbReference type="PROSITE" id="PS50979">
    <property type="entry name" value="BC"/>
    <property type="match status" value="1"/>
</dbReference>
<dbReference type="GO" id="GO:0005524">
    <property type="term" value="F:ATP binding"/>
    <property type="evidence" value="ECO:0007669"/>
    <property type="project" value="UniProtKB-UniRule"/>
</dbReference>
<dbReference type="SUPFAM" id="SSF56059">
    <property type="entry name" value="Glutathione synthetase ATP-binding domain-like"/>
    <property type="match status" value="1"/>
</dbReference>
<dbReference type="PANTHER" id="PTHR18866:SF33">
    <property type="entry name" value="METHYLCROTONOYL-COA CARBOXYLASE SUBUNIT ALPHA, MITOCHONDRIAL-RELATED"/>
    <property type="match status" value="1"/>
</dbReference>
<dbReference type="EMBL" id="QNRQ01000006">
    <property type="protein sequence ID" value="RBP38862.1"/>
    <property type="molecule type" value="Genomic_DNA"/>
</dbReference>
<dbReference type="AlphaFoldDB" id="A0A366HB69"/>
<dbReference type="GO" id="GO:0016874">
    <property type="term" value="F:ligase activity"/>
    <property type="evidence" value="ECO:0007669"/>
    <property type="project" value="UniProtKB-KW"/>
</dbReference>
<evidence type="ECO:0000256" key="3">
    <source>
        <dbReference type="ARBA" id="ARBA00022840"/>
    </source>
</evidence>
<dbReference type="GO" id="GO:0046872">
    <property type="term" value="F:metal ion binding"/>
    <property type="evidence" value="ECO:0007669"/>
    <property type="project" value="InterPro"/>
</dbReference>
<evidence type="ECO:0000256" key="1">
    <source>
        <dbReference type="ARBA" id="ARBA00022598"/>
    </source>
</evidence>
<dbReference type="Gene3D" id="3.30.470.20">
    <property type="entry name" value="ATP-grasp fold, B domain"/>
    <property type="match status" value="1"/>
</dbReference>
<dbReference type="Pfam" id="PF02785">
    <property type="entry name" value="Biotin_carb_C"/>
    <property type="match status" value="1"/>
</dbReference>
<organism evidence="8 9">
    <name type="scientific">Eoetvoesiella caeni</name>
    <dbReference type="NCBI Taxonomy" id="645616"/>
    <lineage>
        <taxon>Bacteria</taxon>
        <taxon>Pseudomonadati</taxon>
        <taxon>Pseudomonadota</taxon>
        <taxon>Betaproteobacteria</taxon>
        <taxon>Burkholderiales</taxon>
        <taxon>Alcaligenaceae</taxon>
        <taxon>Eoetvoesiella</taxon>
    </lineage>
</organism>
<keyword evidence="1" id="KW-0436">Ligase</keyword>
<accession>A0A366HB69</accession>
<evidence type="ECO:0000313" key="9">
    <source>
        <dbReference type="Proteomes" id="UP000253628"/>
    </source>
</evidence>
<dbReference type="PANTHER" id="PTHR18866">
    <property type="entry name" value="CARBOXYLASE:PYRUVATE/ACETYL-COA/PROPIONYL-COA CARBOXYLASE"/>
    <property type="match status" value="1"/>
</dbReference>
<dbReference type="Pfam" id="PF02786">
    <property type="entry name" value="CPSase_L_D2"/>
    <property type="match status" value="1"/>
</dbReference>
<keyword evidence="3 5" id="KW-0067">ATP-binding</keyword>